<feature type="transmembrane region" description="Helical" evidence="1">
    <location>
        <begin position="53"/>
        <end position="72"/>
    </location>
</feature>
<keyword evidence="3" id="KW-1185">Reference proteome</keyword>
<dbReference type="AlphaFoldDB" id="A0A0U5FZ24"/>
<keyword evidence="1" id="KW-0472">Membrane</keyword>
<evidence type="ECO:0000256" key="1">
    <source>
        <dbReference type="SAM" id="Phobius"/>
    </source>
</evidence>
<proteinExistence type="predicted"/>
<sequence>MSAPQVVQNLSSGPAGGFVRQQLATLRNRFLNTEKRRNRAALVTTSFAAHRPVWITAGGAGYTSAVAVFLAMKYMRRLPV</sequence>
<evidence type="ECO:0000313" key="3">
    <source>
        <dbReference type="Proteomes" id="UP000054771"/>
    </source>
</evidence>
<dbReference type="EMBL" id="CDMC01000004">
    <property type="protein sequence ID" value="CEL04039.1"/>
    <property type="molecule type" value="Genomic_DNA"/>
</dbReference>
<protein>
    <submittedName>
        <fullName evidence="2">Uncharacterized protein</fullName>
    </submittedName>
</protein>
<reference evidence="3" key="1">
    <citation type="journal article" date="2016" name="Genome Announc.">
        <title>Draft genome sequences of fungus Aspergillus calidoustus.</title>
        <authorList>
            <person name="Horn F."/>
            <person name="Linde J."/>
            <person name="Mattern D.J."/>
            <person name="Walther G."/>
            <person name="Guthke R."/>
            <person name="Scherlach K."/>
            <person name="Martin K."/>
            <person name="Brakhage A.A."/>
            <person name="Petzke L."/>
            <person name="Valiante V."/>
        </authorList>
    </citation>
    <scope>NUCLEOTIDE SEQUENCE [LARGE SCALE GENOMIC DNA]</scope>
    <source>
        <strain evidence="3">SF006504</strain>
    </source>
</reference>
<name>A0A0U5FZ24_ASPCI</name>
<dbReference type="Proteomes" id="UP000054771">
    <property type="component" value="Unassembled WGS sequence"/>
</dbReference>
<keyword evidence="1" id="KW-0812">Transmembrane</keyword>
<dbReference type="OrthoDB" id="4221763at2759"/>
<organism evidence="2 3">
    <name type="scientific">Aspergillus calidoustus</name>
    <dbReference type="NCBI Taxonomy" id="454130"/>
    <lineage>
        <taxon>Eukaryota</taxon>
        <taxon>Fungi</taxon>
        <taxon>Dikarya</taxon>
        <taxon>Ascomycota</taxon>
        <taxon>Pezizomycotina</taxon>
        <taxon>Eurotiomycetes</taxon>
        <taxon>Eurotiomycetidae</taxon>
        <taxon>Eurotiales</taxon>
        <taxon>Aspergillaceae</taxon>
        <taxon>Aspergillus</taxon>
        <taxon>Aspergillus subgen. Nidulantes</taxon>
    </lineage>
</organism>
<gene>
    <name evidence="2" type="ORF">ASPCAL05173</name>
</gene>
<accession>A0A0U5FZ24</accession>
<dbReference type="OMA" id="GERQPKE"/>
<keyword evidence="1" id="KW-1133">Transmembrane helix</keyword>
<evidence type="ECO:0000313" key="2">
    <source>
        <dbReference type="EMBL" id="CEL04039.1"/>
    </source>
</evidence>